<organism evidence="1 2">
    <name type="scientific">Teratosphaeria nubilosa</name>
    <dbReference type="NCBI Taxonomy" id="161662"/>
    <lineage>
        <taxon>Eukaryota</taxon>
        <taxon>Fungi</taxon>
        <taxon>Dikarya</taxon>
        <taxon>Ascomycota</taxon>
        <taxon>Pezizomycotina</taxon>
        <taxon>Dothideomycetes</taxon>
        <taxon>Dothideomycetidae</taxon>
        <taxon>Mycosphaerellales</taxon>
        <taxon>Teratosphaeriaceae</taxon>
        <taxon>Teratosphaeria</taxon>
    </lineage>
</organism>
<protein>
    <submittedName>
        <fullName evidence="1">Uncharacterized protein</fullName>
    </submittedName>
</protein>
<sequence>MSRCITRQSKAHVRRIDDRITQPSGRSRMHERGDTGTCGAAISRENRVITASRPFESEMLPGCFLLKMVIVHIAASSGTSLNNLARYLSQEAQQLMYIQWSVSSPSSYPITCQQQRWTTTGFTLTHCTLGLLESVHLNKPTYEPLSNTDNATPRELLLRYRPPRIRRLCTLTEILRCKLLTHRTWLC</sequence>
<proteinExistence type="predicted"/>
<evidence type="ECO:0000313" key="2">
    <source>
        <dbReference type="Proteomes" id="UP000799436"/>
    </source>
</evidence>
<dbReference type="Proteomes" id="UP000799436">
    <property type="component" value="Unassembled WGS sequence"/>
</dbReference>
<accession>A0A6G1L0Y7</accession>
<dbReference type="EMBL" id="ML995869">
    <property type="protein sequence ID" value="KAF2766593.1"/>
    <property type="molecule type" value="Genomic_DNA"/>
</dbReference>
<name>A0A6G1L0Y7_9PEZI</name>
<reference evidence="1" key="1">
    <citation type="journal article" date="2020" name="Stud. Mycol.">
        <title>101 Dothideomycetes genomes: a test case for predicting lifestyles and emergence of pathogens.</title>
        <authorList>
            <person name="Haridas S."/>
            <person name="Albert R."/>
            <person name="Binder M."/>
            <person name="Bloem J."/>
            <person name="Labutti K."/>
            <person name="Salamov A."/>
            <person name="Andreopoulos B."/>
            <person name="Baker S."/>
            <person name="Barry K."/>
            <person name="Bills G."/>
            <person name="Bluhm B."/>
            <person name="Cannon C."/>
            <person name="Castanera R."/>
            <person name="Culley D."/>
            <person name="Daum C."/>
            <person name="Ezra D."/>
            <person name="Gonzalez J."/>
            <person name="Henrissat B."/>
            <person name="Kuo A."/>
            <person name="Liang C."/>
            <person name="Lipzen A."/>
            <person name="Lutzoni F."/>
            <person name="Magnuson J."/>
            <person name="Mondo S."/>
            <person name="Nolan M."/>
            <person name="Ohm R."/>
            <person name="Pangilinan J."/>
            <person name="Park H.-J."/>
            <person name="Ramirez L."/>
            <person name="Alfaro M."/>
            <person name="Sun H."/>
            <person name="Tritt A."/>
            <person name="Yoshinaga Y."/>
            <person name="Zwiers L.-H."/>
            <person name="Turgeon B."/>
            <person name="Goodwin S."/>
            <person name="Spatafora J."/>
            <person name="Crous P."/>
            <person name="Grigoriev I."/>
        </authorList>
    </citation>
    <scope>NUCLEOTIDE SEQUENCE</scope>
    <source>
        <strain evidence="1">CBS 116005</strain>
    </source>
</reference>
<dbReference type="AlphaFoldDB" id="A0A6G1L0Y7"/>
<evidence type="ECO:0000313" key="1">
    <source>
        <dbReference type="EMBL" id="KAF2766593.1"/>
    </source>
</evidence>
<keyword evidence="2" id="KW-1185">Reference proteome</keyword>
<gene>
    <name evidence="1" type="ORF">EJ03DRAFT_329967</name>
</gene>